<reference evidence="6" key="1">
    <citation type="submission" date="2021-02" db="EMBL/GenBank/DDBJ databases">
        <authorList>
            <person name="Steward A R."/>
        </authorList>
    </citation>
    <scope>NUCLEOTIDE SEQUENCE</scope>
</reference>
<feature type="region of interest" description="Disordered" evidence="4">
    <location>
        <begin position="491"/>
        <end position="512"/>
    </location>
</feature>
<evidence type="ECO:0008006" key="8">
    <source>
        <dbReference type="Google" id="ProtNLM"/>
    </source>
</evidence>
<dbReference type="GO" id="GO:0031012">
    <property type="term" value="C:extracellular matrix"/>
    <property type="evidence" value="ECO:0007669"/>
    <property type="project" value="TreeGrafter"/>
</dbReference>
<evidence type="ECO:0000256" key="5">
    <source>
        <dbReference type="SAM" id="SignalP"/>
    </source>
</evidence>
<keyword evidence="1 3" id="KW-0193">Cuticle</keyword>
<dbReference type="InterPro" id="IPR000618">
    <property type="entry name" value="Insect_cuticle"/>
</dbReference>
<organism evidence="6 7">
    <name type="scientific">Pieris macdunnoughi</name>
    <dbReference type="NCBI Taxonomy" id="345717"/>
    <lineage>
        <taxon>Eukaryota</taxon>
        <taxon>Metazoa</taxon>
        <taxon>Ecdysozoa</taxon>
        <taxon>Arthropoda</taxon>
        <taxon>Hexapoda</taxon>
        <taxon>Insecta</taxon>
        <taxon>Pterygota</taxon>
        <taxon>Neoptera</taxon>
        <taxon>Endopterygota</taxon>
        <taxon>Lepidoptera</taxon>
        <taxon>Glossata</taxon>
        <taxon>Ditrysia</taxon>
        <taxon>Papilionoidea</taxon>
        <taxon>Pieridae</taxon>
        <taxon>Pierinae</taxon>
        <taxon>Pieris</taxon>
    </lineage>
</organism>
<comment type="caution">
    <text evidence="6">The sequence shown here is derived from an EMBL/GenBank/DDBJ whole genome shotgun (WGS) entry which is preliminary data.</text>
</comment>
<dbReference type="Pfam" id="PF00379">
    <property type="entry name" value="Chitin_bind_4"/>
    <property type="match status" value="1"/>
</dbReference>
<dbReference type="EMBL" id="CAJOBZ010000041">
    <property type="protein sequence ID" value="CAF4905425.1"/>
    <property type="molecule type" value="Genomic_DNA"/>
</dbReference>
<dbReference type="GO" id="GO:0005615">
    <property type="term" value="C:extracellular space"/>
    <property type="evidence" value="ECO:0007669"/>
    <property type="project" value="TreeGrafter"/>
</dbReference>
<dbReference type="AlphaFoldDB" id="A0A821VCU0"/>
<feature type="compositionally biased region" description="Polar residues" evidence="4">
    <location>
        <begin position="141"/>
        <end position="153"/>
    </location>
</feature>
<dbReference type="InterPro" id="IPR031311">
    <property type="entry name" value="CHIT_BIND_RR_consensus"/>
</dbReference>
<evidence type="ECO:0000313" key="6">
    <source>
        <dbReference type="EMBL" id="CAF4905425.1"/>
    </source>
</evidence>
<evidence type="ECO:0000256" key="1">
    <source>
        <dbReference type="ARBA" id="ARBA00022460"/>
    </source>
</evidence>
<proteinExistence type="predicted"/>
<feature type="chain" id="PRO_5032439468" description="Pro-resilin" evidence="5">
    <location>
        <begin position="28"/>
        <end position="739"/>
    </location>
</feature>
<dbReference type="PROSITE" id="PS51155">
    <property type="entry name" value="CHIT_BIND_RR_2"/>
    <property type="match status" value="1"/>
</dbReference>
<dbReference type="Proteomes" id="UP000663880">
    <property type="component" value="Unassembled WGS sequence"/>
</dbReference>
<accession>A0A821VCU0</accession>
<dbReference type="PANTHER" id="PTHR12236:SF79">
    <property type="entry name" value="CUTICULAR PROTEIN 50CB-RELATED"/>
    <property type="match status" value="1"/>
</dbReference>
<dbReference type="PROSITE" id="PS00233">
    <property type="entry name" value="CHIT_BIND_RR_1"/>
    <property type="match status" value="1"/>
</dbReference>
<dbReference type="OrthoDB" id="6595597at2759"/>
<evidence type="ECO:0000256" key="4">
    <source>
        <dbReference type="SAM" id="MobiDB-lite"/>
    </source>
</evidence>
<feature type="region of interest" description="Disordered" evidence="4">
    <location>
        <begin position="107"/>
        <end position="162"/>
    </location>
</feature>
<keyword evidence="2 5" id="KW-0732">Signal</keyword>
<evidence type="ECO:0000256" key="2">
    <source>
        <dbReference type="ARBA" id="ARBA00022729"/>
    </source>
</evidence>
<dbReference type="GO" id="GO:0042302">
    <property type="term" value="F:structural constituent of cuticle"/>
    <property type="evidence" value="ECO:0007669"/>
    <property type="project" value="UniProtKB-UniRule"/>
</dbReference>
<name>A0A821VCU0_9NEOP</name>
<evidence type="ECO:0000256" key="3">
    <source>
        <dbReference type="PROSITE-ProRule" id="PRU00497"/>
    </source>
</evidence>
<feature type="signal peptide" evidence="5">
    <location>
        <begin position="1"/>
        <end position="27"/>
    </location>
</feature>
<dbReference type="InterPro" id="IPR051217">
    <property type="entry name" value="Insect_Cuticle_Struc_Prot"/>
</dbReference>
<feature type="compositionally biased region" description="Polar residues" evidence="4">
    <location>
        <begin position="112"/>
        <end position="134"/>
    </location>
</feature>
<protein>
    <recommendedName>
        <fullName evidence="8">Pro-resilin</fullName>
    </recommendedName>
</protein>
<dbReference type="PANTHER" id="PTHR12236">
    <property type="entry name" value="STRUCTURAL CONTITUENT OF CUTICLE"/>
    <property type="match status" value="1"/>
</dbReference>
<sequence>MAHSRGNLVTALILFTLQIATPAKNNARPVYEVINEQARMDDIRLSSAPAILPYGNPLAGNSAQNARLHASNQQAMFNAERIRQHKAQLQRLTQGPPLIDSYMKAYHESQESHQQALEEQQATVQDVETTTPVTSHRIRSRPSQNRQRTSGIQKQEFKSRTISIEPEKLTRGVNERSRNHRSYSSIEYEQYLQSKLPLAYLTATGLDQGVTIKSNGNAGITKEQNKESNNLYATAISSPSKYLPKAYQSVKEINALESILRKEPTDQLTELQTLLNADKSHDNFQYSLKDPSEYHDPKSYNDAFEQIPSTYASAYTVKDHTPITEEIDDIANPTPYQNTFVIPQVTTIAPLSTVTKSYYKIEVASQTIGSPLNPNKINEELTLNQDEDSSHENIGDSYINYPDGIQHLAEDGTGVSAYGDENVSNKLRFKRSELDTEPFLVPVSNETITETQTPSNTTDNPVAESLRRPFHKKRNDFDIFLTPDFQIGEASEYDYDETPKRRPTPKYESFYGDDDYYDDFDNEYDEPRPISLAEQPLQNTHASYPSGIKGSFSHRYGEFRRPSPGPVYGLPPTTSYGVPSLYEPQTFNPSPYITPVNSLLPNVLEPVYMLTQSQLRQLIGQPNLNIEHLDVYQVSKGKKKVHYPRKFRKRYPYKQRNVRNKLHKLHKLKLLHYAANYEFGYRVRDPASGNYFGQYETKAGEKTSGHYHVLLPDGRMQKVQYSAGPSGYHADISYDHLAS</sequence>
<gene>
    <name evidence="6" type="ORF">PMACD_LOCUS11659</name>
</gene>
<evidence type="ECO:0000313" key="7">
    <source>
        <dbReference type="Proteomes" id="UP000663880"/>
    </source>
</evidence>
<keyword evidence="7" id="KW-1185">Reference proteome</keyword>